<keyword evidence="2" id="KW-0732">Signal</keyword>
<feature type="compositionally biased region" description="Polar residues" evidence="1">
    <location>
        <begin position="48"/>
        <end position="86"/>
    </location>
</feature>
<accession>A0ABQ8EW00</accession>
<organism evidence="3 4">
    <name type="scientific">Batrachochytrium salamandrivorans</name>
    <dbReference type="NCBI Taxonomy" id="1357716"/>
    <lineage>
        <taxon>Eukaryota</taxon>
        <taxon>Fungi</taxon>
        <taxon>Fungi incertae sedis</taxon>
        <taxon>Chytridiomycota</taxon>
        <taxon>Chytridiomycota incertae sedis</taxon>
        <taxon>Chytridiomycetes</taxon>
        <taxon>Rhizophydiales</taxon>
        <taxon>Rhizophydiales incertae sedis</taxon>
        <taxon>Batrachochytrium</taxon>
    </lineage>
</organism>
<keyword evidence="4" id="KW-1185">Reference proteome</keyword>
<sequence>MQFIYLVSFAVVASNVAALPQPAGLSAKYSSDIDDALAFDLDDRSHQPGLTSQTGLDTLMSLKQQGNSEESSGDNSKSGTPLPSDSISKSIIQEFDSASNKAEFDPLVLSPTIGKAEGDRVGFSRNVKAGVKADEETAGKSAGELVMNYFRKTLLVYGSNIF</sequence>
<comment type="caution">
    <text evidence="3">The sequence shown here is derived from an EMBL/GenBank/DDBJ whole genome shotgun (WGS) entry which is preliminary data.</text>
</comment>
<feature type="signal peptide" evidence="2">
    <location>
        <begin position="1"/>
        <end position="18"/>
    </location>
</feature>
<feature type="region of interest" description="Disordered" evidence="1">
    <location>
        <begin position="44"/>
        <end position="86"/>
    </location>
</feature>
<reference evidence="3 4" key="1">
    <citation type="submission" date="2021-02" db="EMBL/GenBank/DDBJ databases">
        <title>Variation within the Batrachochytrium salamandrivorans European outbreak.</title>
        <authorList>
            <person name="Kelly M."/>
            <person name="Pasmans F."/>
            <person name="Shea T.P."/>
            <person name="Munoz J.F."/>
            <person name="Carranza S."/>
            <person name="Cuomo C.A."/>
            <person name="Martel A."/>
        </authorList>
    </citation>
    <scope>NUCLEOTIDE SEQUENCE [LARGE SCALE GENOMIC DNA]</scope>
    <source>
        <strain evidence="3 4">AMFP18/2</strain>
    </source>
</reference>
<evidence type="ECO:0000256" key="2">
    <source>
        <dbReference type="SAM" id="SignalP"/>
    </source>
</evidence>
<gene>
    <name evidence="3" type="ORF">BASA50_000589</name>
</gene>
<evidence type="ECO:0000313" key="3">
    <source>
        <dbReference type="EMBL" id="KAH6586123.1"/>
    </source>
</evidence>
<proteinExistence type="predicted"/>
<feature type="chain" id="PRO_5045317169" description="RxLR effector protein" evidence="2">
    <location>
        <begin position="19"/>
        <end position="162"/>
    </location>
</feature>
<protein>
    <recommendedName>
        <fullName evidence="5">RxLR effector protein</fullName>
    </recommendedName>
</protein>
<dbReference type="Proteomes" id="UP001648503">
    <property type="component" value="Unassembled WGS sequence"/>
</dbReference>
<evidence type="ECO:0008006" key="5">
    <source>
        <dbReference type="Google" id="ProtNLM"/>
    </source>
</evidence>
<dbReference type="EMBL" id="JAFCIX010000575">
    <property type="protein sequence ID" value="KAH6586123.1"/>
    <property type="molecule type" value="Genomic_DNA"/>
</dbReference>
<evidence type="ECO:0000256" key="1">
    <source>
        <dbReference type="SAM" id="MobiDB-lite"/>
    </source>
</evidence>
<evidence type="ECO:0000313" key="4">
    <source>
        <dbReference type="Proteomes" id="UP001648503"/>
    </source>
</evidence>
<name>A0ABQ8EW00_9FUNG</name>